<dbReference type="GO" id="GO:0006596">
    <property type="term" value="P:polyamine biosynthetic process"/>
    <property type="evidence" value="ECO:0007669"/>
    <property type="project" value="UniProtKB-KW"/>
</dbReference>
<organism evidence="3 4">
    <name type="scientific">Penicilliopsis zonata CBS 506.65</name>
    <dbReference type="NCBI Taxonomy" id="1073090"/>
    <lineage>
        <taxon>Eukaryota</taxon>
        <taxon>Fungi</taxon>
        <taxon>Dikarya</taxon>
        <taxon>Ascomycota</taxon>
        <taxon>Pezizomycotina</taxon>
        <taxon>Eurotiomycetes</taxon>
        <taxon>Eurotiomycetidae</taxon>
        <taxon>Eurotiales</taxon>
        <taxon>Aspergillaceae</taxon>
        <taxon>Penicilliopsis</taxon>
    </lineage>
</organism>
<sequence length="551" mass="60971">MAPSQRAPPQQINWERLARGLALLFLAAAYSPVIVLTLSPVYGSYPSTLFHVWGTPVAGAAGWFLKDYIIGLSRRQALYWIPVVAFWIPTVEYFLSQLSTTWGTPAGPAVTEMLTYYPLILLSVACGGKLIQSALDLKSRGDVVAEHVPFIGSYIVYAIGEKFAKAFIAKVIGSMFLFSSTGLQILLAILYAATVPSKWLLLAIPSILFTLTSNVHLPLGYTTAALNSALADEGYHLIARQESTTGYISVLDNLDDGFRVMRCDHSLLGGQWTNAEGSYNPVVPDPIYAVFATLEAIRLVETEQGEPRTDAYSKALVIGLGVGTTPAALINHGIETTIVEIDPVVHKFATEYFHLPRNHIAVIDDAQRFVQRSIADSESKQYDYIVHDVFTGGVEPLQLFTLEFFKGLDALLSPDGVIAINYAGDITRYPAALIVRTIRSVFPTCRIFREAGPSGESDFTNMVIFCKKATSTPLKFRAPVEADFLRSKARKSYLVPENEIDVTRFDTIEKGGRRYLVSEETERLKHFQDQSAIGHWTIMRNVLPDAVWESW</sequence>
<dbReference type="PANTHER" id="PTHR43317:SF1">
    <property type="entry name" value="THERMOSPERMINE SYNTHASE ACAULIS5"/>
    <property type="match status" value="1"/>
</dbReference>
<gene>
    <name evidence="3" type="ORF">ASPZODRAFT_61817</name>
</gene>
<dbReference type="VEuPathDB" id="FungiDB:ASPZODRAFT_61817"/>
<evidence type="ECO:0000313" key="4">
    <source>
        <dbReference type="Proteomes" id="UP000184188"/>
    </source>
</evidence>
<keyword evidence="4" id="KW-1185">Reference proteome</keyword>
<dbReference type="AlphaFoldDB" id="A0A1L9SM74"/>
<keyword evidence="1" id="KW-0620">Polyamine biosynthesis</keyword>
<dbReference type="SUPFAM" id="SSF53335">
    <property type="entry name" value="S-adenosyl-L-methionine-dependent methyltransferases"/>
    <property type="match status" value="1"/>
</dbReference>
<dbReference type="Pfam" id="PF01564">
    <property type="entry name" value="Spermine_synth"/>
    <property type="match status" value="1"/>
</dbReference>
<evidence type="ECO:0008006" key="5">
    <source>
        <dbReference type="Google" id="ProtNLM"/>
    </source>
</evidence>
<feature type="transmembrane region" description="Helical" evidence="2">
    <location>
        <begin position="48"/>
        <end position="65"/>
    </location>
</feature>
<dbReference type="PANTHER" id="PTHR43317">
    <property type="entry name" value="THERMOSPERMINE SYNTHASE ACAULIS5"/>
    <property type="match status" value="1"/>
</dbReference>
<feature type="transmembrane region" description="Helical" evidence="2">
    <location>
        <begin position="115"/>
        <end position="131"/>
    </location>
</feature>
<reference evidence="4" key="1">
    <citation type="journal article" date="2017" name="Genome Biol.">
        <title>Comparative genomics reveals high biological diversity and specific adaptations in the industrially and medically important fungal genus Aspergillus.</title>
        <authorList>
            <person name="de Vries R.P."/>
            <person name="Riley R."/>
            <person name="Wiebenga A."/>
            <person name="Aguilar-Osorio G."/>
            <person name="Amillis S."/>
            <person name="Uchima C.A."/>
            <person name="Anderluh G."/>
            <person name="Asadollahi M."/>
            <person name="Askin M."/>
            <person name="Barry K."/>
            <person name="Battaglia E."/>
            <person name="Bayram O."/>
            <person name="Benocci T."/>
            <person name="Braus-Stromeyer S.A."/>
            <person name="Caldana C."/>
            <person name="Canovas D."/>
            <person name="Cerqueira G.C."/>
            <person name="Chen F."/>
            <person name="Chen W."/>
            <person name="Choi C."/>
            <person name="Clum A."/>
            <person name="Dos Santos R.A."/>
            <person name="Damasio A.R."/>
            <person name="Diallinas G."/>
            <person name="Emri T."/>
            <person name="Fekete E."/>
            <person name="Flipphi M."/>
            <person name="Freyberg S."/>
            <person name="Gallo A."/>
            <person name="Gournas C."/>
            <person name="Habgood R."/>
            <person name="Hainaut M."/>
            <person name="Harispe M.L."/>
            <person name="Henrissat B."/>
            <person name="Hilden K.S."/>
            <person name="Hope R."/>
            <person name="Hossain A."/>
            <person name="Karabika E."/>
            <person name="Karaffa L."/>
            <person name="Karanyi Z."/>
            <person name="Krasevec N."/>
            <person name="Kuo A."/>
            <person name="Kusch H."/>
            <person name="LaButti K."/>
            <person name="Lagendijk E.L."/>
            <person name="Lapidus A."/>
            <person name="Levasseur A."/>
            <person name="Lindquist E."/>
            <person name="Lipzen A."/>
            <person name="Logrieco A.F."/>
            <person name="MacCabe A."/>
            <person name="Maekelae M.R."/>
            <person name="Malavazi I."/>
            <person name="Melin P."/>
            <person name="Meyer V."/>
            <person name="Mielnichuk N."/>
            <person name="Miskei M."/>
            <person name="Molnar A.P."/>
            <person name="Mule G."/>
            <person name="Ngan C.Y."/>
            <person name="Orejas M."/>
            <person name="Orosz E."/>
            <person name="Ouedraogo J.P."/>
            <person name="Overkamp K.M."/>
            <person name="Park H.-S."/>
            <person name="Perrone G."/>
            <person name="Piumi F."/>
            <person name="Punt P.J."/>
            <person name="Ram A.F."/>
            <person name="Ramon A."/>
            <person name="Rauscher S."/>
            <person name="Record E."/>
            <person name="Riano-Pachon D.M."/>
            <person name="Robert V."/>
            <person name="Roehrig J."/>
            <person name="Ruller R."/>
            <person name="Salamov A."/>
            <person name="Salih N.S."/>
            <person name="Samson R.A."/>
            <person name="Sandor E."/>
            <person name="Sanguinetti M."/>
            <person name="Schuetze T."/>
            <person name="Sepcic K."/>
            <person name="Shelest E."/>
            <person name="Sherlock G."/>
            <person name="Sophianopoulou V."/>
            <person name="Squina F.M."/>
            <person name="Sun H."/>
            <person name="Susca A."/>
            <person name="Todd R.B."/>
            <person name="Tsang A."/>
            <person name="Unkles S.E."/>
            <person name="van de Wiele N."/>
            <person name="van Rossen-Uffink D."/>
            <person name="Oliveira J.V."/>
            <person name="Vesth T.C."/>
            <person name="Visser J."/>
            <person name="Yu J.-H."/>
            <person name="Zhou M."/>
            <person name="Andersen M.R."/>
            <person name="Archer D.B."/>
            <person name="Baker S.E."/>
            <person name="Benoit I."/>
            <person name="Brakhage A.A."/>
            <person name="Braus G.H."/>
            <person name="Fischer R."/>
            <person name="Frisvad J.C."/>
            <person name="Goldman G.H."/>
            <person name="Houbraken J."/>
            <person name="Oakley B."/>
            <person name="Pocsi I."/>
            <person name="Scazzocchio C."/>
            <person name="Seiboth B."/>
            <person name="vanKuyk P.A."/>
            <person name="Wortman J."/>
            <person name="Dyer P.S."/>
            <person name="Grigoriev I.V."/>
        </authorList>
    </citation>
    <scope>NUCLEOTIDE SEQUENCE [LARGE SCALE GENOMIC DNA]</scope>
    <source>
        <strain evidence="4">CBS 506.65</strain>
    </source>
</reference>
<dbReference type="Proteomes" id="UP000184188">
    <property type="component" value="Unassembled WGS sequence"/>
</dbReference>
<name>A0A1L9SM74_9EURO</name>
<dbReference type="EMBL" id="KV878339">
    <property type="protein sequence ID" value="OJJ48325.1"/>
    <property type="molecule type" value="Genomic_DNA"/>
</dbReference>
<dbReference type="NCBIfam" id="NF037959">
    <property type="entry name" value="MFS_SpdSyn"/>
    <property type="match status" value="1"/>
</dbReference>
<proteinExistence type="predicted"/>
<keyword evidence="2" id="KW-0812">Transmembrane</keyword>
<dbReference type="OrthoDB" id="2016285at2759"/>
<dbReference type="FunFam" id="3.40.50.150:FF:000288">
    <property type="entry name" value="Spermine/spermidine synthase, putative"/>
    <property type="match status" value="1"/>
</dbReference>
<evidence type="ECO:0000256" key="1">
    <source>
        <dbReference type="ARBA" id="ARBA00023115"/>
    </source>
</evidence>
<evidence type="ECO:0000256" key="2">
    <source>
        <dbReference type="SAM" id="Phobius"/>
    </source>
</evidence>
<accession>A0A1L9SM74</accession>
<dbReference type="Gene3D" id="3.40.50.150">
    <property type="entry name" value="Vaccinia Virus protein VP39"/>
    <property type="match status" value="1"/>
</dbReference>
<feature type="transmembrane region" description="Helical" evidence="2">
    <location>
        <begin position="21"/>
        <end position="42"/>
    </location>
</feature>
<keyword evidence="2" id="KW-1133">Transmembrane helix</keyword>
<evidence type="ECO:0000313" key="3">
    <source>
        <dbReference type="EMBL" id="OJJ48325.1"/>
    </source>
</evidence>
<protein>
    <recommendedName>
        <fullName evidence="5">PABS domain-containing protein</fullName>
    </recommendedName>
</protein>
<keyword evidence="2" id="KW-0472">Membrane</keyword>
<dbReference type="GeneID" id="34615478"/>
<dbReference type="InterPro" id="IPR029063">
    <property type="entry name" value="SAM-dependent_MTases_sf"/>
</dbReference>
<dbReference type="STRING" id="1073090.A0A1L9SM74"/>
<feature type="transmembrane region" description="Helical" evidence="2">
    <location>
        <begin position="166"/>
        <end position="192"/>
    </location>
</feature>
<dbReference type="RefSeq" id="XP_022582835.1">
    <property type="nucleotide sequence ID" value="XM_022729014.1"/>
</dbReference>
<feature type="transmembrane region" description="Helical" evidence="2">
    <location>
        <begin position="77"/>
        <end position="95"/>
    </location>
</feature>